<evidence type="ECO:0000256" key="1">
    <source>
        <dbReference type="SAM" id="Phobius"/>
    </source>
</evidence>
<dbReference type="GO" id="GO:0005886">
    <property type="term" value="C:plasma membrane"/>
    <property type="evidence" value="ECO:0007669"/>
    <property type="project" value="InterPro"/>
</dbReference>
<keyword evidence="1" id="KW-1133">Transmembrane helix</keyword>
<evidence type="ECO:0000313" key="3">
    <source>
        <dbReference type="Proteomes" id="UP001050975"/>
    </source>
</evidence>
<comment type="caution">
    <text evidence="2">The sequence shown here is derived from an EMBL/GenBank/DDBJ whole genome shotgun (WGS) entry which is preliminary data.</text>
</comment>
<dbReference type="Pfam" id="PF09604">
    <property type="entry name" value="Potass_KdpF"/>
    <property type="match status" value="1"/>
</dbReference>
<dbReference type="GO" id="GO:0008556">
    <property type="term" value="F:P-type potassium transmembrane transporter activity"/>
    <property type="evidence" value="ECO:0007669"/>
    <property type="project" value="InterPro"/>
</dbReference>
<reference evidence="2" key="1">
    <citation type="submission" date="2019-10" db="EMBL/GenBank/DDBJ databases">
        <title>Draft genome sequece of Microseira wollei NIES-4236.</title>
        <authorList>
            <person name="Yamaguchi H."/>
            <person name="Suzuki S."/>
            <person name="Kawachi M."/>
        </authorList>
    </citation>
    <scope>NUCLEOTIDE SEQUENCE</scope>
    <source>
        <strain evidence="2">NIES-4236</strain>
    </source>
</reference>
<dbReference type="Proteomes" id="UP001050975">
    <property type="component" value="Unassembled WGS sequence"/>
</dbReference>
<name>A0AAV3X426_9CYAN</name>
<feature type="transmembrane region" description="Helical" evidence="1">
    <location>
        <begin position="94"/>
        <end position="115"/>
    </location>
</feature>
<accession>A0AAV3X426</accession>
<dbReference type="EMBL" id="BLAY01000006">
    <property type="protein sequence ID" value="GET35926.1"/>
    <property type="molecule type" value="Genomic_DNA"/>
</dbReference>
<organism evidence="2 3">
    <name type="scientific">Microseira wollei NIES-4236</name>
    <dbReference type="NCBI Taxonomy" id="2530354"/>
    <lineage>
        <taxon>Bacteria</taxon>
        <taxon>Bacillati</taxon>
        <taxon>Cyanobacteriota</taxon>
        <taxon>Cyanophyceae</taxon>
        <taxon>Oscillatoriophycideae</taxon>
        <taxon>Aerosakkonematales</taxon>
        <taxon>Aerosakkonemataceae</taxon>
        <taxon>Microseira</taxon>
    </lineage>
</organism>
<evidence type="ECO:0000313" key="2">
    <source>
        <dbReference type="EMBL" id="GET35926.1"/>
    </source>
</evidence>
<protein>
    <submittedName>
        <fullName evidence="2">K+-transporting ATPase, F subunit</fullName>
    </submittedName>
</protein>
<keyword evidence="1" id="KW-0812">Transmembrane</keyword>
<dbReference type="InterPro" id="IPR011726">
    <property type="entry name" value="KdpF"/>
</dbReference>
<dbReference type="AlphaFoldDB" id="A0AAV3X426"/>
<gene>
    <name evidence="2" type="ORF">MiSe_06740</name>
</gene>
<feature type="transmembrane region" description="Helical" evidence="1">
    <location>
        <begin position="64"/>
        <end position="82"/>
    </location>
</feature>
<sequence>MQSHLTSNPLLSTLKSLTLKGGATQTKTACAVFKNKEGNQSGFGIVPETISDIWGEWRRQKLPLYLFLLLCFNLVVAPAVFAAGGETLSRTQSYALGLLGIVTVALSIYLFVVMFQPERF</sequence>
<keyword evidence="1" id="KW-0472">Membrane</keyword>
<proteinExistence type="predicted"/>
<keyword evidence="3" id="KW-1185">Reference proteome</keyword>
<dbReference type="NCBIfam" id="TIGR02115">
    <property type="entry name" value="potass_kdpF"/>
    <property type="match status" value="1"/>
</dbReference>